<feature type="region of interest" description="Disordered" evidence="1">
    <location>
        <begin position="259"/>
        <end position="287"/>
    </location>
</feature>
<dbReference type="EMBL" id="JACYFG010000007">
    <property type="protein sequence ID" value="MBD5779374.1"/>
    <property type="molecule type" value="Genomic_DNA"/>
</dbReference>
<feature type="compositionally biased region" description="Acidic residues" evidence="1">
    <location>
        <begin position="76"/>
        <end position="86"/>
    </location>
</feature>
<protein>
    <submittedName>
        <fullName evidence="3">Energy transducer TonB</fullName>
    </submittedName>
</protein>
<keyword evidence="2" id="KW-0472">Membrane</keyword>
<keyword evidence="2" id="KW-0812">Transmembrane</keyword>
<gene>
    <name evidence="3" type="ORF">IEN85_07695</name>
</gene>
<evidence type="ECO:0000313" key="3">
    <source>
        <dbReference type="EMBL" id="MBD5779374.1"/>
    </source>
</evidence>
<proteinExistence type="predicted"/>
<keyword evidence="4" id="KW-1185">Reference proteome</keyword>
<reference evidence="3" key="1">
    <citation type="submission" date="2020-09" db="EMBL/GenBank/DDBJ databases">
        <title>Pelagicoccus enzymogenes sp. nov. with an EPS production, isolated from marine sediment.</title>
        <authorList>
            <person name="Feng X."/>
        </authorList>
    </citation>
    <scope>NUCLEOTIDE SEQUENCE</scope>
    <source>
        <strain evidence="3">NFK12</strain>
    </source>
</reference>
<evidence type="ECO:0000313" key="4">
    <source>
        <dbReference type="Proteomes" id="UP000622317"/>
    </source>
</evidence>
<dbReference type="SUPFAM" id="SSF74653">
    <property type="entry name" value="TolA/TonB C-terminal domain"/>
    <property type="match status" value="1"/>
</dbReference>
<evidence type="ECO:0000256" key="2">
    <source>
        <dbReference type="SAM" id="Phobius"/>
    </source>
</evidence>
<comment type="caution">
    <text evidence="3">The sequence shown here is derived from an EMBL/GenBank/DDBJ whole genome shotgun (WGS) entry which is preliminary data.</text>
</comment>
<dbReference type="Proteomes" id="UP000622317">
    <property type="component" value="Unassembled WGS sequence"/>
</dbReference>
<sequence length="401" mass="44822">MSVSPPPDRDTKTFEHPLKRAVKRRDGYSREQVVVGVIGTLLAHIWFFYMVSLGLLETQPLPPSEDPYREFSIELAEPEEEEEEQAYTETNPDVAENEPDDTNRYAARDQQAANEERPEELDPEDRPAVESDDTVETDQTLTGSLDEPVFTPPPSADPSEEEAQEQQQQASQPPSPNQPLLQVMDPSSLAQRREVPLFGSQEEAEDESGIADYDYTKLDEAPTNVTDLIEGEEAEGEDEETRDESQALPSSIASMPIQAMEDGDGIPSPKARPQLPRLPSAPTRQSKLGVSSVGQLAVDAKASKFGEYMERLIETVKLNWDDLVQRSSAIERKSTVKIRFMLSSDGYVTDIEILEGTTARVIGVHMCRQAIERGSPFGPWPDGLEDLFGREEDITFTFHYY</sequence>
<dbReference type="Gene3D" id="3.30.1150.10">
    <property type="match status" value="1"/>
</dbReference>
<dbReference type="AlphaFoldDB" id="A0A927F7N3"/>
<feature type="region of interest" description="Disordered" evidence="1">
    <location>
        <begin position="72"/>
        <end position="225"/>
    </location>
</feature>
<keyword evidence="2" id="KW-1133">Transmembrane helix</keyword>
<accession>A0A927F7N3</accession>
<dbReference type="RefSeq" id="WP_191616502.1">
    <property type="nucleotide sequence ID" value="NZ_JACYFG010000007.1"/>
</dbReference>
<organism evidence="3 4">
    <name type="scientific">Pelagicoccus enzymogenes</name>
    <dbReference type="NCBI Taxonomy" id="2773457"/>
    <lineage>
        <taxon>Bacteria</taxon>
        <taxon>Pseudomonadati</taxon>
        <taxon>Verrucomicrobiota</taxon>
        <taxon>Opitutia</taxon>
        <taxon>Puniceicoccales</taxon>
        <taxon>Pelagicoccaceae</taxon>
        <taxon>Pelagicoccus</taxon>
    </lineage>
</organism>
<evidence type="ECO:0000256" key="1">
    <source>
        <dbReference type="SAM" id="MobiDB-lite"/>
    </source>
</evidence>
<feature type="transmembrane region" description="Helical" evidence="2">
    <location>
        <begin position="33"/>
        <end position="56"/>
    </location>
</feature>
<name>A0A927F7N3_9BACT</name>